<evidence type="ECO:0000256" key="2">
    <source>
        <dbReference type="ARBA" id="ARBA00004370"/>
    </source>
</evidence>
<dbReference type="GO" id="GO:0004016">
    <property type="term" value="F:adenylate cyclase activity"/>
    <property type="evidence" value="ECO:0007669"/>
    <property type="project" value="UniProtKB-EC"/>
</dbReference>
<dbReference type="InterPro" id="IPR018297">
    <property type="entry name" value="A/G_cyclase_CS"/>
</dbReference>
<evidence type="ECO:0000256" key="4">
    <source>
        <dbReference type="ARBA" id="ARBA00021420"/>
    </source>
</evidence>
<dbReference type="Pfam" id="PF00211">
    <property type="entry name" value="Guanylate_cyc"/>
    <property type="match status" value="1"/>
</dbReference>
<dbReference type="Proteomes" id="UP000295517">
    <property type="component" value="Chromosome"/>
</dbReference>
<dbReference type="GO" id="GO:0046872">
    <property type="term" value="F:metal ion binding"/>
    <property type="evidence" value="ECO:0007669"/>
    <property type="project" value="UniProtKB-KW"/>
</dbReference>
<sequence>MAKKSNLYIFTFLGIFFSLILVGAILSPLLLDKIRTTYLTLNMDVNQRQAEIIGKILSNLLQEGQDKEKIITAFQASLARTEMDRGYLCLVNQESGTFLAHPLKKLIGYKVNQLKIDYLPGVNGKPENWGEAIEKNKVSSGGILKTPSGHAELVDSYRIPNTNIRVFSHENLDRLNKEISKLEKTVIITFILLGFVVAFPASYAALKVSRRYERQIEAEQAKSEKLLLNILPASIAQRLKSEETNIANQFDDVSVLFVDIVGFTPLTSKLSPQKLVDMLNNIFSQFDAISLQYGLEKIKTIGDAYMMAGGIPEPKPDHLKRSIEAGLAMMTFINEKYKGPEKIKIRMGLHTGSVTAGVIGTYKFTYDLWGDTVNIASRLESTSQPGCIHCSEAVYKRMKEEYHFSARGKTSLKGLGEVPTYFLIPEQVSEETPENKKG</sequence>
<evidence type="ECO:0000256" key="12">
    <source>
        <dbReference type="ARBA" id="ARBA00023136"/>
    </source>
</evidence>
<feature type="transmembrane region" description="Helical" evidence="18">
    <location>
        <begin position="186"/>
        <end position="206"/>
    </location>
</feature>
<evidence type="ECO:0000313" key="20">
    <source>
        <dbReference type="EMBL" id="QBR85014.1"/>
    </source>
</evidence>
<dbReference type="InterPro" id="IPR050401">
    <property type="entry name" value="Cyclic_nucleotide_synthase"/>
</dbReference>
<evidence type="ECO:0000256" key="7">
    <source>
        <dbReference type="ARBA" id="ARBA00022741"/>
    </source>
</evidence>
<evidence type="ECO:0000256" key="15">
    <source>
        <dbReference type="ARBA" id="ARBA00032637"/>
    </source>
</evidence>
<comment type="similarity">
    <text evidence="17">Belongs to the adenylyl cyclase class-4/guanylyl cyclase family.</text>
</comment>
<dbReference type="Gene3D" id="3.30.70.1230">
    <property type="entry name" value="Nucleotide cyclase"/>
    <property type="match status" value="1"/>
</dbReference>
<comment type="catalytic activity">
    <reaction evidence="1">
        <text>ATP = 3',5'-cyclic AMP + diphosphate</text>
        <dbReference type="Rhea" id="RHEA:15389"/>
        <dbReference type="ChEBI" id="CHEBI:30616"/>
        <dbReference type="ChEBI" id="CHEBI:33019"/>
        <dbReference type="ChEBI" id="CHEBI:58165"/>
        <dbReference type="EC" id="4.6.1.1"/>
    </reaction>
</comment>
<evidence type="ECO:0000313" key="21">
    <source>
        <dbReference type="Proteomes" id="UP000295517"/>
    </source>
</evidence>
<comment type="subcellular location">
    <subcellularLocation>
        <location evidence="2">Membrane</location>
    </subcellularLocation>
</comment>
<dbReference type="InterPro" id="IPR001054">
    <property type="entry name" value="A/G_cyclase"/>
</dbReference>
<dbReference type="PROSITE" id="PS50125">
    <property type="entry name" value="GUANYLATE_CYCLASE_2"/>
    <property type="match status" value="1"/>
</dbReference>
<dbReference type="GO" id="GO:0005524">
    <property type="term" value="F:ATP binding"/>
    <property type="evidence" value="ECO:0007669"/>
    <property type="project" value="UniProtKB-KW"/>
</dbReference>
<evidence type="ECO:0000256" key="5">
    <source>
        <dbReference type="ARBA" id="ARBA00022692"/>
    </source>
</evidence>
<comment type="subunit">
    <text evidence="16">Homodimer. Can also exist as monomer.</text>
</comment>
<keyword evidence="8" id="KW-0067">ATP-binding</keyword>
<keyword evidence="10 18" id="KW-1133">Transmembrane helix</keyword>
<evidence type="ECO:0000256" key="9">
    <source>
        <dbReference type="ARBA" id="ARBA00022842"/>
    </source>
</evidence>
<dbReference type="PANTHER" id="PTHR11920">
    <property type="entry name" value="GUANYLYL CYCLASE"/>
    <property type="match status" value="1"/>
</dbReference>
<evidence type="ECO:0000256" key="14">
    <source>
        <dbReference type="ARBA" id="ARBA00032597"/>
    </source>
</evidence>
<proteinExistence type="inferred from homology"/>
<evidence type="ECO:0000256" key="6">
    <source>
        <dbReference type="ARBA" id="ARBA00022723"/>
    </source>
</evidence>
<evidence type="ECO:0000256" key="10">
    <source>
        <dbReference type="ARBA" id="ARBA00022989"/>
    </source>
</evidence>
<dbReference type="GO" id="GO:0035556">
    <property type="term" value="P:intracellular signal transduction"/>
    <property type="evidence" value="ECO:0007669"/>
    <property type="project" value="InterPro"/>
</dbReference>
<feature type="transmembrane region" description="Helical" evidence="18">
    <location>
        <begin position="7"/>
        <end position="31"/>
    </location>
</feature>
<dbReference type="InterPro" id="IPR029787">
    <property type="entry name" value="Nucleotide_cyclase"/>
</dbReference>
<organism evidence="20 21">
    <name type="scientific">Legionella israelensis</name>
    <dbReference type="NCBI Taxonomy" id="454"/>
    <lineage>
        <taxon>Bacteria</taxon>
        <taxon>Pseudomonadati</taxon>
        <taxon>Pseudomonadota</taxon>
        <taxon>Gammaproteobacteria</taxon>
        <taxon>Legionellales</taxon>
        <taxon>Legionellaceae</taxon>
        <taxon>Legionella</taxon>
    </lineage>
</organism>
<reference evidence="20 21" key="1">
    <citation type="submission" date="2019-03" db="EMBL/GenBank/DDBJ databases">
        <title>Diverse conjugative elements silence natural transformation in Legionella species.</title>
        <authorList>
            <person name="Durieux I."/>
            <person name="Ginevra C."/>
            <person name="Attaiech L."/>
            <person name="Picq K."/>
            <person name="Juan P.A."/>
            <person name="Jarraud S."/>
            <person name="Charpentier X."/>
        </authorList>
    </citation>
    <scope>NUCLEOTIDE SEQUENCE [LARGE SCALE GENOMIC DNA]</scope>
    <source>
        <strain evidence="20 21">HL-0427-4011</strain>
    </source>
</reference>
<dbReference type="CDD" id="cd07302">
    <property type="entry name" value="CHD"/>
    <property type="match status" value="1"/>
</dbReference>
<keyword evidence="7" id="KW-0547">Nucleotide-binding</keyword>
<dbReference type="SUPFAM" id="SSF55073">
    <property type="entry name" value="Nucleotide cyclase"/>
    <property type="match status" value="1"/>
</dbReference>
<dbReference type="PROSITE" id="PS00452">
    <property type="entry name" value="GUANYLATE_CYCLASE_1"/>
    <property type="match status" value="1"/>
</dbReference>
<dbReference type="AlphaFoldDB" id="A0AAX1EJQ2"/>
<keyword evidence="12 18" id="KW-0472">Membrane</keyword>
<evidence type="ECO:0000256" key="18">
    <source>
        <dbReference type="SAM" id="Phobius"/>
    </source>
</evidence>
<gene>
    <name evidence="20" type="ORF">E3983_12015</name>
</gene>
<evidence type="ECO:0000256" key="13">
    <source>
        <dbReference type="ARBA" id="ARBA00023239"/>
    </source>
</evidence>
<evidence type="ECO:0000256" key="8">
    <source>
        <dbReference type="ARBA" id="ARBA00022840"/>
    </source>
</evidence>
<dbReference type="GO" id="GO:0005886">
    <property type="term" value="C:plasma membrane"/>
    <property type="evidence" value="ECO:0007669"/>
    <property type="project" value="UniProtKB-ARBA"/>
</dbReference>
<keyword evidence="5 18" id="KW-0812">Transmembrane</keyword>
<evidence type="ECO:0000259" key="19">
    <source>
        <dbReference type="PROSITE" id="PS50125"/>
    </source>
</evidence>
<dbReference type="PANTHER" id="PTHR11920:SF335">
    <property type="entry name" value="GUANYLATE CYCLASE"/>
    <property type="match status" value="1"/>
</dbReference>
<evidence type="ECO:0000256" key="16">
    <source>
        <dbReference type="ARBA" id="ARBA00064436"/>
    </source>
</evidence>
<accession>A0AAX1EJQ2</accession>
<dbReference type="FunFam" id="3.30.70.1230:FF:000033">
    <property type="entry name" value="Adenylate cyclase"/>
    <property type="match status" value="1"/>
</dbReference>
<evidence type="ECO:0000256" key="3">
    <source>
        <dbReference type="ARBA" id="ARBA00012201"/>
    </source>
</evidence>
<evidence type="ECO:0000256" key="1">
    <source>
        <dbReference type="ARBA" id="ARBA00001593"/>
    </source>
</evidence>
<keyword evidence="9" id="KW-0460">Magnesium</keyword>
<protein>
    <recommendedName>
        <fullName evidence="4">Adenylate cyclase</fullName>
        <ecNumber evidence="3">4.6.1.1</ecNumber>
    </recommendedName>
    <alternativeName>
        <fullName evidence="14">ATP pyrophosphate-lyase</fullName>
    </alternativeName>
    <alternativeName>
        <fullName evidence="15">Adenylyl cyclase</fullName>
    </alternativeName>
</protein>
<dbReference type="RefSeq" id="WP_135061143.1">
    <property type="nucleotide sequence ID" value="NZ_CP038254.1"/>
</dbReference>
<evidence type="ECO:0000256" key="17">
    <source>
        <dbReference type="RuleBase" id="RU000405"/>
    </source>
</evidence>
<dbReference type="GO" id="GO:0006171">
    <property type="term" value="P:cAMP biosynthetic process"/>
    <property type="evidence" value="ECO:0007669"/>
    <property type="project" value="UniProtKB-KW"/>
</dbReference>
<evidence type="ECO:0000256" key="11">
    <source>
        <dbReference type="ARBA" id="ARBA00022998"/>
    </source>
</evidence>
<feature type="domain" description="Guanylate cyclase" evidence="19">
    <location>
        <begin position="254"/>
        <end position="380"/>
    </location>
</feature>
<dbReference type="EMBL" id="CP038254">
    <property type="protein sequence ID" value="QBR85014.1"/>
    <property type="molecule type" value="Genomic_DNA"/>
</dbReference>
<keyword evidence="6" id="KW-0479">Metal-binding</keyword>
<dbReference type="SMART" id="SM00044">
    <property type="entry name" value="CYCc"/>
    <property type="match status" value="1"/>
</dbReference>
<keyword evidence="11" id="KW-0115">cAMP biosynthesis</keyword>
<keyword evidence="13 17" id="KW-0456">Lyase</keyword>
<dbReference type="EC" id="4.6.1.1" evidence="3"/>
<name>A0AAX1EJQ2_9GAMM</name>